<dbReference type="InterPro" id="IPR024079">
    <property type="entry name" value="MetalloPept_cat_dom_sf"/>
</dbReference>
<dbReference type="InterPro" id="IPR018497">
    <property type="entry name" value="Peptidase_M13_C"/>
</dbReference>
<evidence type="ECO:0000256" key="6">
    <source>
        <dbReference type="ARBA" id="ARBA00022833"/>
    </source>
</evidence>
<dbReference type="AlphaFoldDB" id="A0AAN7ATM0"/>
<dbReference type="PRINTS" id="PR00786">
    <property type="entry name" value="NEPRILYSIN"/>
</dbReference>
<dbReference type="Pfam" id="PF01431">
    <property type="entry name" value="Peptidase_M13"/>
    <property type="match status" value="1"/>
</dbReference>
<sequence>MGQFQSTEVCTTPACIQTASHLLGNLAPHWRDMDPCTNFDEMVCYGFNQHFDDPDNGVDLAAKPNYRLLREILSRPYEEAKNVKPYILSRRDNADEHNFEMLRRSYEACMDTTAISKAGIKPLQDAIARLNEQWPVEMKSVDEPFDPVGDKAGLQAVTIALEKLNIRTWSTKTHPIARYNRMADPVNPKLQRFLIYVPDTTLSIAEASLYEDDDTVALLEARIAGALAAVFPEKIDERTARSIASDILALETELLSQLVEADAAQKAAEDPKEDPQVRLKKTVVSMEDLAALTPTIGLDAIVSALVPEGHKPEAVRVLLPGLWPGVEEVVNKQRKIVLQSWLFWKMVHAMGSYVESAELKAVGVGGEAASNEYGACIDHVDSSLRWTLGHFFVEASYNNLTRSTATKLAVNIREEMKEHVNKLTWMSEPTKKRTLKKLERMALNIGYPEEEPNAASPDSLAAFYSGLNITDSYFDNAAAGRGYQVVTDMKGLLRPTSQKEWTLVHTLITNAQYESNSNSILIPAGVSKLPMFHPDLPQWALYGGLGAIIGHEITHGLDSRGKTKDENALETNWWDDKTDEEYNKRAQCFAKQFSEFSVVGADGKRYSGDGNVTLAESISDAGGLAVAYDAWAKERKSMPKTWDQSLPGLEEFSHEQLFFVTYANNWCNAYGAAKKAQVVRSSGQHPLDQFRILGGAENSRAFREAFKCPKKEPRCEIF</sequence>
<organism evidence="10 11">
    <name type="scientific">Triangularia verruculosa</name>
    <dbReference type="NCBI Taxonomy" id="2587418"/>
    <lineage>
        <taxon>Eukaryota</taxon>
        <taxon>Fungi</taxon>
        <taxon>Dikarya</taxon>
        <taxon>Ascomycota</taxon>
        <taxon>Pezizomycotina</taxon>
        <taxon>Sordariomycetes</taxon>
        <taxon>Sordariomycetidae</taxon>
        <taxon>Sordariales</taxon>
        <taxon>Podosporaceae</taxon>
        <taxon>Triangularia</taxon>
    </lineage>
</organism>
<dbReference type="GO" id="GO:0016485">
    <property type="term" value="P:protein processing"/>
    <property type="evidence" value="ECO:0007669"/>
    <property type="project" value="TreeGrafter"/>
</dbReference>
<dbReference type="PROSITE" id="PS51885">
    <property type="entry name" value="NEPRILYSIN"/>
    <property type="match status" value="1"/>
</dbReference>
<keyword evidence="11" id="KW-1185">Reference proteome</keyword>
<dbReference type="Gene3D" id="1.10.1380.10">
    <property type="entry name" value="Neutral endopeptidase , domain2"/>
    <property type="match status" value="1"/>
</dbReference>
<dbReference type="EMBL" id="MU863951">
    <property type="protein sequence ID" value="KAK4198127.1"/>
    <property type="molecule type" value="Genomic_DNA"/>
</dbReference>
<evidence type="ECO:0000259" key="8">
    <source>
        <dbReference type="Pfam" id="PF01431"/>
    </source>
</evidence>
<reference evidence="10" key="1">
    <citation type="journal article" date="2023" name="Mol. Phylogenet. Evol.">
        <title>Genome-scale phylogeny and comparative genomics of the fungal order Sordariales.</title>
        <authorList>
            <person name="Hensen N."/>
            <person name="Bonometti L."/>
            <person name="Westerberg I."/>
            <person name="Brannstrom I.O."/>
            <person name="Guillou S."/>
            <person name="Cros-Aarteil S."/>
            <person name="Calhoun S."/>
            <person name="Haridas S."/>
            <person name="Kuo A."/>
            <person name="Mondo S."/>
            <person name="Pangilinan J."/>
            <person name="Riley R."/>
            <person name="LaButti K."/>
            <person name="Andreopoulos B."/>
            <person name="Lipzen A."/>
            <person name="Chen C."/>
            <person name="Yan M."/>
            <person name="Daum C."/>
            <person name="Ng V."/>
            <person name="Clum A."/>
            <person name="Steindorff A."/>
            <person name="Ohm R.A."/>
            <person name="Martin F."/>
            <person name="Silar P."/>
            <person name="Natvig D.O."/>
            <person name="Lalanne C."/>
            <person name="Gautier V."/>
            <person name="Ament-Velasquez S.L."/>
            <person name="Kruys A."/>
            <person name="Hutchinson M.I."/>
            <person name="Powell A.J."/>
            <person name="Barry K."/>
            <person name="Miller A.N."/>
            <person name="Grigoriev I.V."/>
            <person name="Debuchy R."/>
            <person name="Gladieux P."/>
            <person name="Hiltunen Thoren M."/>
            <person name="Johannesson H."/>
        </authorList>
    </citation>
    <scope>NUCLEOTIDE SEQUENCE</scope>
    <source>
        <strain evidence="10">CBS 315.58</strain>
    </source>
</reference>
<evidence type="ECO:0000256" key="3">
    <source>
        <dbReference type="ARBA" id="ARBA00022670"/>
    </source>
</evidence>
<evidence type="ECO:0000256" key="4">
    <source>
        <dbReference type="ARBA" id="ARBA00022723"/>
    </source>
</evidence>
<protein>
    <recommendedName>
        <fullName evidence="12">Endothelin-converting enzyme 1</fullName>
    </recommendedName>
</protein>
<dbReference type="GO" id="GO:0004222">
    <property type="term" value="F:metalloendopeptidase activity"/>
    <property type="evidence" value="ECO:0007669"/>
    <property type="project" value="InterPro"/>
</dbReference>
<dbReference type="InterPro" id="IPR000718">
    <property type="entry name" value="Peptidase_M13"/>
</dbReference>
<comment type="caution">
    <text evidence="10">The sequence shown here is derived from an EMBL/GenBank/DDBJ whole genome shotgun (WGS) entry which is preliminary data.</text>
</comment>
<evidence type="ECO:0008006" key="12">
    <source>
        <dbReference type="Google" id="ProtNLM"/>
    </source>
</evidence>
<dbReference type="GO" id="GO:0046872">
    <property type="term" value="F:metal ion binding"/>
    <property type="evidence" value="ECO:0007669"/>
    <property type="project" value="UniProtKB-KW"/>
</dbReference>
<comment type="cofactor">
    <cofactor evidence="1">
        <name>Zn(2+)</name>
        <dbReference type="ChEBI" id="CHEBI:29105"/>
    </cofactor>
</comment>
<dbReference type="SUPFAM" id="SSF55486">
    <property type="entry name" value="Metalloproteases ('zincins'), catalytic domain"/>
    <property type="match status" value="1"/>
</dbReference>
<keyword evidence="5" id="KW-0378">Hydrolase</keyword>
<reference evidence="10" key="2">
    <citation type="submission" date="2023-05" db="EMBL/GenBank/DDBJ databases">
        <authorList>
            <consortium name="Lawrence Berkeley National Laboratory"/>
            <person name="Steindorff A."/>
            <person name="Hensen N."/>
            <person name="Bonometti L."/>
            <person name="Westerberg I."/>
            <person name="Brannstrom I.O."/>
            <person name="Guillou S."/>
            <person name="Cros-Aarteil S."/>
            <person name="Calhoun S."/>
            <person name="Haridas S."/>
            <person name="Kuo A."/>
            <person name="Mondo S."/>
            <person name="Pangilinan J."/>
            <person name="Riley R."/>
            <person name="Labutti K."/>
            <person name="Andreopoulos B."/>
            <person name="Lipzen A."/>
            <person name="Chen C."/>
            <person name="Yanf M."/>
            <person name="Daum C."/>
            <person name="Ng V."/>
            <person name="Clum A."/>
            <person name="Ohm R."/>
            <person name="Martin F."/>
            <person name="Silar P."/>
            <person name="Natvig D."/>
            <person name="Lalanne C."/>
            <person name="Gautier V."/>
            <person name="Ament-Velasquez S.L."/>
            <person name="Kruys A."/>
            <person name="Hutchinson M.I."/>
            <person name="Powell A.J."/>
            <person name="Barry K."/>
            <person name="Miller A.N."/>
            <person name="Grigoriev I.V."/>
            <person name="Debuchy R."/>
            <person name="Gladieux P."/>
            <person name="Thoren M.H."/>
            <person name="Johannesson H."/>
        </authorList>
    </citation>
    <scope>NUCLEOTIDE SEQUENCE</scope>
    <source>
        <strain evidence="10">CBS 315.58</strain>
    </source>
</reference>
<keyword evidence="3" id="KW-0645">Protease</keyword>
<evidence type="ECO:0000259" key="9">
    <source>
        <dbReference type="Pfam" id="PF05649"/>
    </source>
</evidence>
<name>A0AAN7ATM0_9PEZI</name>
<evidence type="ECO:0000313" key="11">
    <source>
        <dbReference type="Proteomes" id="UP001303160"/>
    </source>
</evidence>
<evidence type="ECO:0000256" key="2">
    <source>
        <dbReference type="ARBA" id="ARBA00007357"/>
    </source>
</evidence>
<dbReference type="PANTHER" id="PTHR11733:SF167">
    <property type="entry name" value="FI17812P1-RELATED"/>
    <property type="match status" value="1"/>
</dbReference>
<proteinExistence type="inferred from homology"/>
<dbReference type="PANTHER" id="PTHR11733">
    <property type="entry name" value="ZINC METALLOPROTEASE FAMILY M13 NEPRILYSIN-RELATED"/>
    <property type="match status" value="1"/>
</dbReference>
<keyword evidence="7" id="KW-0482">Metalloprotease</keyword>
<keyword evidence="4" id="KW-0479">Metal-binding</keyword>
<feature type="domain" description="Peptidase M13 N-terminal" evidence="9">
    <location>
        <begin position="35"/>
        <end position="448"/>
    </location>
</feature>
<accession>A0AAN7ATM0</accession>
<dbReference type="InterPro" id="IPR008753">
    <property type="entry name" value="Peptidase_M13_N"/>
</dbReference>
<keyword evidence="6" id="KW-0862">Zinc</keyword>
<gene>
    <name evidence="10" type="ORF">QBC40DRAFT_267043</name>
</gene>
<dbReference type="InterPro" id="IPR042089">
    <property type="entry name" value="Peptidase_M13_dom_2"/>
</dbReference>
<dbReference type="Gene3D" id="3.40.390.10">
    <property type="entry name" value="Collagenase (Catalytic Domain)"/>
    <property type="match status" value="1"/>
</dbReference>
<dbReference type="CDD" id="cd08662">
    <property type="entry name" value="M13"/>
    <property type="match status" value="1"/>
</dbReference>
<dbReference type="Proteomes" id="UP001303160">
    <property type="component" value="Unassembled WGS sequence"/>
</dbReference>
<dbReference type="GO" id="GO:0005886">
    <property type="term" value="C:plasma membrane"/>
    <property type="evidence" value="ECO:0007669"/>
    <property type="project" value="TreeGrafter"/>
</dbReference>
<evidence type="ECO:0000313" key="10">
    <source>
        <dbReference type="EMBL" id="KAK4198127.1"/>
    </source>
</evidence>
<dbReference type="Pfam" id="PF05649">
    <property type="entry name" value="Peptidase_M13_N"/>
    <property type="match status" value="1"/>
</dbReference>
<comment type="similarity">
    <text evidence="2">Belongs to the peptidase M13 family.</text>
</comment>
<feature type="domain" description="Peptidase M13 C-terminal" evidence="8">
    <location>
        <begin position="510"/>
        <end position="713"/>
    </location>
</feature>
<evidence type="ECO:0000256" key="7">
    <source>
        <dbReference type="ARBA" id="ARBA00023049"/>
    </source>
</evidence>
<evidence type="ECO:0000256" key="5">
    <source>
        <dbReference type="ARBA" id="ARBA00022801"/>
    </source>
</evidence>
<evidence type="ECO:0000256" key="1">
    <source>
        <dbReference type="ARBA" id="ARBA00001947"/>
    </source>
</evidence>